<dbReference type="EnsemblMetazoa" id="AFUN015040-RA">
    <property type="protein sequence ID" value="AFUN015040-PA"/>
    <property type="gene ID" value="AFUN015040"/>
</dbReference>
<organism evidence="1">
    <name type="scientific">Anopheles funestus</name>
    <name type="common">African malaria mosquito</name>
    <dbReference type="NCBI Taxonomy" id="62324"/>
    <lineage>
        <taxon>Eukaryota</taxon>
        <taxon>Metazoa</taxon>
        <taxon>Ecdysozoa</taxon>
        <taxon>Arthropoda</taxon>
        <taxon>Hexapoda</taxon>
        <taxon>Insecta</taxon>
        <taxon>Pterygota</taxon>
        <taxon>Neoptera</taxon>
        <taxon>Endopterygota</taxon>
        <taxon>Diptera</taxon>
        <taxon>Nematocera</taxon>
        <taxon>Culicoidea</taxon>
        <taxon>Culicidae</taxon>
        <taxon>Anophelinae</taxon>
        <taxon>Anopheles</taxon>
    </lineage>
</organism>
<evidence type="ECO:0000313" key="1">
    <source>
        <dbReference type="EnsemblMetazoa" id="AFUN015040-PA"/>
    </source>
</evidence>
<reference evidence="1" key="1">
    <citation type="submission" date="2020-05" db="UniProtKB">
        <authorList>
            <consortium name="EnsemblMetazoa"/>
        </authorList>
    </citation>
    <scope>IDENTIFICATION</scope>
    <source>
        <strain evidence="1">FUMOZ</strain>
    </source>
</reference>
<dbReference type="VEuPathDB" id="VectorBase:AFUN015040"/>
<accession>A0A182S3Q1</accession>
<sequence>MDFHPERLPTPALTFCKVRYLPTFFISLLMPRRHDSLALSLMQCTKLFQLITYWFCIHSDAEFGRLISTFVPEFLLRLAFRSMGFIPTTFFGEHLVISKQRK</sequence>
<dbReference type="AlphaFoldDB" id="A0A182S3Q1"/>
<protein>
    <submittedName>
        <fullName evidence="1">Uncharacterized protein</fullName>
    </submittedName>
</protein>
<proteinExistence type="predicted"/>
<name>A0A182S3Q1_ANOFN</name>